<evidence type="ECO:0000313" key="4">
    <source>
        <dbReference type="EMBL" id="KPL74436.1"/>
    </source>
</evidence>
<keyword evidence="5" id="KW-1185">Reference proteome</keyword>
<dbReference type="GO" id="GO:0008830">
    <property type="term" value="F:dTDP-4-dehydrorhamnose 3,5-epimerase activity"/>
    <property type="evidence" value="ECO:0007669"/>
    <property type="project" value="UniProtKB-UniRule"/>
</dbReference>
<comment type="pathway">
    <text evidence="3">Carbohydrate biosynthesis; dTDP-L-rhamnose biosynthesis.</text>
</comment>
<dbReference type="OrthoDB" id="9800680at2"/>
<keyword evidence="3" id="KW-0413">Isomerase</keyword>
<sequence>MKFTPCRIADVILIEPRLFGDQRGFFMETYQQKVFAEHGITAQFVQDNHSGSRRGTLRGLHYQIRQAQGKLVRVVTGEIFDVAVDLRRSSPTFGQWVGEILSAENKRQLWIPPGFAHGFYVISEWAEVVYKASDFYAPHWDRTLLWNDPTVGIAWPLREGVELLISEKDRAGLRLEQAETYP</sequence>
<dbReference type="GO" id="GO:0005829">
    <property type="term" value="C:cytosol"/>
    <property type="evidence" value="ECO:0007669"/>
    <property type="project" value="TreeGrafter"/>
</dbReference>
<comment type="similarity">
    <text evidence="3">Belongs to the dTDP-4-dehydrorhamnose 3,5-epimerase family.</text>
</comment>
<dbReference type="InterPro" id="IPR011051">
    <property type="entry name" value="RmlC_Cupin_sf"/>
</dbReference>
<reference evidence="4 5" key="1">
    <citation type="submission" date="2015-07" db="EMBL/GenBank/DDBJ databases">
        <title>Draft genome of Bellilinea caldifistulae DSM 17877.</title>
        <authorList>
            <person name="Hemp J."/>
            <person name="Ward L.M."/>
            <person name="Pace L.A."/>
            <person name="Fischer W.W."/>
        </authorList>
    </citation>
    <scope>NUCLEOTIDE SEQUENCE [LARGE SCALE GENOMIC DNA]</scope>
    <source>
        <strain evidence="4 5">GOMI-1</strain>
    </source>
</reference>
<comment type="function">
    <text evidence="3">Catalyzes the epimerization of the C3' and C5'positions of dTDP-6-deoxy-D-xylo-4-hexulose, forming dTDP-6-deoxy-L-lyxo-4-hexulose.</text>
</comment>
<organism evidence="4 5">
    <name type="scientific">Bellilinea caldifistulae</name>
    <dbReference type="NCBI Taxonomy" id="360411"/>
    <lineage>
        <taxon>Bacteria</taxon>
        <taxon>Bacillati</taxon>
        <taxon>Chloroflexota</taxon>
        <taxon>Anaerolineae</taxon>
        <taxon>Anaerolineales</taxon>
        <taxon>Anaerolineaceae</taxon>
        <taxon>Bellilinea</taxon>
    </lineage>
</organism>
<dbReference type="Proteomes" id="UP000050514">
    <property type="component" value="Unassembled WGS sequence"/>
</dbReference>
<feature type="active site" description="Proton donor" evidence="1">
    <location>
        <position position="130"/>
    </location>
</feature>
<dbReference type="PATRIC" id="fig|360411.5.peg.2111"/>
<dbReference type="AlphaFoldDB" id="A0A0P6X3N2"/>
<dbReference type="GO" id="GO:0000271">
    <property type="term" value="P:polysaccharide biosynthetic process"/>
    <property type="evidence" value="ECO:0007669"/>
    <property type="project" value="TreeGrafter"/>
</dbReference>
<comment type="catalytic activity">
    <reaction evidence="3">
        <text>dTDP-4-dehydro-6-deoxy-alpha-D-glucose = dTDP-4-dehydro-beta-L-rhamnose</text>
        <dbReference type="Rhea" id="RHEA:16969"/>
        <dbReference type="ChEBI" id="CHEBI:57649"/>
        <dbReference type="ChEBI" id="CHEBI:62830"/>
        <dbReference type="EC" id="5.1.3.13"/>
    </reaction>
</comment>
<dbReference type="CDD" id="cd00438">
    <property type="entry name" value="cupin_RmlC"/>
    <property type="match status" value="1"/>
</dbReference>
<name>A0A0P6X3N2_9CHLR</name>
<dbReference type="Pfam" id="PF00908">
    <property type="entry name" value="dTDP_sugar_isom"/>
    <property type="match status" value="1"/>
</dbReference>
<accession>A0A0P6X3N2</accession>
<dbReference type="InterPro" id="IPR014710">
    <property type="entry name" value="RmlC-like_jellyroll"/>
</dbReference>
<dbReference type="UniPathway" id="UPA00124"/>
<dbReference type="PANTHER" id="PTHR21047">
    <property type="entry name" value="DTDP-6-DEOXY-D-GLUCOSE-3,5 EPIMERASE"/>
    <property type="match status" value="1"/>
</dbReference>
<dbReference type="EC" id="5.1.3.13" evidence="3"/>
<dbReference type="EMBL" id="LGHJ01000017">
    <property type="protein sequence ID" value="KPL74436.1"/>
    <property type="molecule type" value="Genomic_DNA"/>
</dbReference>
<evidence type="ECO:0000256" key="3">
    <source>
        <dbReference type="RuleBase" id="RU364069"/>
    </source>
</evidence>
<dbReference type="STRING" id="360411.AC812_11440"/>
<comment type="caution">
    <text evidence="4">The sequence shown here is derived from an EMBL/GenBank/DDBJ whole genome shotgun (WGS) entry which is preliminary data.</text>
</comment>
<proteinExistence type="inferred from homology"/>
<comment type="subunit">
    <text evidence="3">Homodimer.</text>
</comment>
<feature type="active site" description="Proton acceptor" evidence="1">
    <location>
        <position position="61"/>
    </location>
</feature>
<evidence type="ECO:0000256" key="1">
    <source>
        <dbReference type="PIRSR" id="PIRSR600888-1"/>
    </source>
</evidence>
<evidence type="ECO:0000313" key="5">
    <source>
        <dbReference type="Proteomes" id="UP000050514"/>
    </source>
</evidence>
<dbReference type="InterPro" id="IPR000888">
    <property type="entry name" value="RmlC-like"/>
</dbReference>
<protein>
    <recommendedName>
        <fullName evidence="3">dTDP-4-dehydrorhamnose 3,5-epimerase</fullName>
        <ecNumber evidence="3">5.1.3.13</ecNumber>
    </recommendedName>
    <alternativeName>
        <fullName evidence="3">Thymidine diphospho-4-keto-rhamnose 3,5-epimerase</fullName>
    </alternativeName>
</protein>
<dbReference type="Gene3D" id="2.60.120.10">
    <property type="entry name" value="Jelly Rolls"/>
    <property type="match status" value="1"/>
</dbReference>
<dbReference type="PANTHER" id="PTHR21047:SF2">
    <property type="entry name" value="THYMIDINE DIPHOSPHO-4-KETO-RHAMNOSE 3,5-EPIMERASE"/>
    <property type="match status" value="1"/>
</dbReference>
<gene>
    <name evidence="4" type="ORF">AC812_11440</name>
</gene>
<dbReference type="RefSeq" id="WP_061918589.1">
    <property type="nucleotide sequence ID" value="NZ_DF967971.1"/>
</dbReference>
<evidence type="ECO:0000256" key="2">
    <source>
        <dbReference type="PIRSR" id="PIRSR600888-3"/>
    </source>
</evidence>
<feature type="site" description="Participates in a stacking interaction with the thymidine ring of dTDP-4-oxo-6-deoxyglucose" evidence="2">
    <location>
        <position position="136"/>
    </location>
</feature>
<dbReference type="GO" id="GO:0019305">
    <property type="term" value="P:dTDP-rhamnose biosynthetic process"/>
    <property type="evidence" value="ECO:0007669"/>
    <property type="project" value="UniProtKB-UniRule"/>
</dbReference>
<dbReference type="SUPFAM" id="SSF51182">
    <property type="entry name" value="RmlC-like cupins"/>
    <property type="match status" value="1"/>
</dbReference>
<dbReference type="NCBIfam" id="TIGR01221">
    <property type="entry name" value="rmlC"/>
    <property type="match status" value="1"/>
</dbReference>